<reference evidence="5 6" key="1">
    <citation type="journal article" date="2016" name="Nat. Commun.">
        <title>Thousands of microbial genomes shed light on interconnected biogeochemical processes in an aquifer system.</title>
        <authorList>
            <person name="Anantharaman K."/>
            <person name="Brown C.T."/>
            <person name="Hug L.A."/>
            <person name="Sharon I."/>
            <person name="Castelle C.J."/>
            <person name="Probst A.J."/>
            <person name="Thomas B.C."/>
            <person name="Singh A."/>
            <person name="Wilkins M.J."/>
            <person name="Karaoz U."/>
            <person name="Brodie E.L."/>
            <person name="Williams K.H."/>
            <person name="Hubbard S.S."/>
            <person name="Banfield J.F."/>
        </authorList>
    </citation>
    <scope>NUCLEOTIDE SEQUENCE [LARGE SCALE GENOMIC DNA]</scope>
</reference>
<dbReference type="PIRSF" id="PIRSF002181">
    <property type="entry name" value="Ribosomal_L13"/>
    <property type="match status" value="1"/>
</dbReference>
<dbReference type="Pfam" id="PF00572">
    <property type="entry name" value="Ribosomal_L13"/>
    <property type="match status" value="1"/>
</dbReference>
<comment type="function">
    <text evidence="4">This protein is one of the early assembly proteins of the 50S ribosomal subunit, although it is not seen to bind rRNA by itself. It is important during the early stages of 50S assembly.</text>
</comment>
<keyword evidence="2 4" id="KW-0689">Ribosomal protein</keyword>
<dbReference type="Gene3D" id="3.90.1180.10">
    <property type="entry name" value="Ribosomal protein L13"/>
    <property type="match status" value="1"/>
</dbReference>
<dbReference type="InterPro" id="IPR005823">
    <property type="entry name" value="Ribosomal_uL13_bac-type"/>
</dbReference>
<evidence type="ECO:0000256" key="3">
    <source>
        <dbReference type="ARBA" id="ARBA00023274"/>
    </source>
</evidence>
<dbReference type="PANTHER" id="PTHR11545:SF2">
    <property type="entry name" value="LARGE RIBOSOMAL SUBUNIT PROTEIN UL13M"/>
    <property type="match status" value="1"/>
</dbReference>
<dbReference type="InterPro" id="IPR005822">
    <property type="entry name" value="Ribosomal_uL13"/>
</dbReference>
<dbReference type="EMBL" id="MHOI01000005">
    <property type="protein sequence ID" value="OGZ61987.1"/>
    <property type="molecule type" value="Genomic_DNA"/>
</dbReference>
<dbReference type="PANTHER" id="PTHR11545">
    <property type="entry name" value="RIBOSOMAL PROTEIN L13"/>
    <property type="match status" value="1"/>
</dbReference>
<dbReference type="SUPFAM" id="SSF52161">
    <property type="entry name" value="Ribosomal protein L13"/>
    <property type="match status" value="1"/>
</dbReference>
<proteinExistence type="inferred from homology"/>
<keyword evidence="3 4" id="KW-0687">Ribonucleoprotein</keyword>
<dbReference type="GO" id="GO:1990904">
    <property type="term" value="C:ribonucleoprotein complex"/>
    <property type="evidence" value="ECO:0007669"/>
    <property type="project" value="UniProtKB-KW"/>
</dbReference>
<evidence type="ECO:0000313" key="5">
    <source>
        <dbReference type="EMBL" id="OGZ61987.1"/>
    </source>
</evidence>
<comment type="subunit">
    <text evidence="4">Part of the 50S ribosomal subunit.</text>
</comment>
<dbReference type="AlphaFoldDB" id="A0A1G2HHM4"/>
<dbReference type="CDD" id="cd00392">
    <property type="entry name" value="Ribosomal_L13"/>
    <property type="match status" value="1"/>
</dbReference>
<evidence type="ECO:0000256" key="1">
    <source>
        <dbReference type="ARBA" id="ARBA00006227"/>
    </source>
</evidence>
<evidence type="ECO:0000256" key="4">
    <source>
        <dbReference type="HAMAP-Rule" id="MF_01366"/>
    </source>
</evidence>
<evidence type="ECO:0000256" key="2">
    <source>
        <dbReference type="ARBA" id="ARBA00022980"/>
    </source>
</evidence>
<sequence length="126" mass="14689">MPSKIKQLNKEKQIIIEIDASGEVLGRLATRVAVILQGKDKPNYAPNRDVEPVEIHIKNIKKIKVTGKKFTDKKYYRHSGYLGHLYERTFEEQFLRNPASILEKAVYNMLPKNKLRAQRMKRLKIA</sequence>
<comment type="caution">
    <text evidence="5">The sequence shown here is derived from an EMBL/GenBank/DDBJ whole genome shotgun (WGS) entry which is preliminary data.</text>
</comment>
<organism evidence="5 6">
    <name type="scientific">Candidatus Spechtbacteria bacterium RIFCSPLOWO2_01_FULL_46_10</name>
    <dbReference type="NCBI Taxonomy" id="1802163"/>
    <lineage>
        <taxon>Bacteria</taxon>
        <taxon>Candidatus Spechtiibacteriota</taxon>
    </lineage>
</organism>
<comment type="similarity">
    <text evidence="1 4">Belongs to the universal ribosomal protein uL13 family.</text>
</comment>
<dbReference type="InterPro" id="IPR036899">
    <property type="entry name" value="Ribosomal_uL13_sf"/>
</dbReference>
<name>A0A1G2HHM4_9BACT</name>
<accession>A0A1G2HHM4</accession>
<dbReference type="HAMAP" id="MF_01366">
    <property type="entry name" value="Ribosomal_uL13"/>
    <property type="match status" value="1"/>
</dbReference>
<dbReference type="NCBIfam" id="TIGR01066">
    <property type="entry name" value="rplM_bact"/>
    <property type="match status" value="1"/>
</dbReference>
<dbReference type="GO" id="GO:0005840">
    <property type="term" value="C:ribosome"/>
    <property type="evidence" value="ECO:0007669"/>
    <property type="project" value="UniProtKB-KW"/>
</dbReference>
<dbReference type="Proteomes" id="UP000179153">
    <property type="component" value="Unassembled WGS sequence"/>
</dbReference>
<gene>
    <name evidence="4" type="primary">rplM</name>
    <name evidence="5" type="ORF">A2932_00675</name>
</gene>
<dbReference type="STRING" id="1802163.A2932_00675"/>
<dbReference type="GO" id="GO:0017148">
    <property type="term" value="P:negative regulation of translation"/>
    <property type="evidence" value="ECO:0007669"/>
    <property type="project" value="TreeGrafter"/>
</dbReference>
<dbReference type="GO" id="GO:0006412">
    <property type="term" value="P:translation"/>
    <property type="evidence" value="ECO:0007669"/>
    <property type="project" value="UniProtKB-UniRule"/>
</dbReference>
<dbReference type="GO" id="GO:0003729">
    <property type="term" value="F:mRNA binding"/>
    <property type="evidence" value="ECO:0007669"/>
    <property type="project" value="TreeGrafter"/>
</dbReference>
<evidence type="ECO:0000313" key="6">
    <source>
        <dbReference type="Proteomes" id="UP000179153"/>
    </source>
</evidence>
<protein>
    <recommendedName>
        <fullName evidence="4">Large ribosomal subunit protein uL13</fullName>
    </recommendedName>
</protein>
<dbReference type="GO" id="GO:0003735">
    <property type="term" value="F:structural constituent of ribosome"/>
    <property type="evidence" value="ECO:0007669"/>
    <property type="project" value="InterPro"/>
</dbReference>